<dbReference type="AlphaFoldDB" id="A0A8J5QWC9"/>
<dbReference type="Proteomes" id="UP000694255">
    <property type="component" value="Unassembled WGS sequence"/>
</dbReference>
<name>A0A8J5QWC9_9ASCO</name>
<organism evidence="1 2">
    <name type="scientific">[Candida] subhashii</name>
    <dbReference type="NCBI Taxonomy" id="561895"/>
    <lineage>
        <taxon>Eukaryota</taxon>
        <taxon>Fungi</taxon>
        <taxon>Dikarya</taxon>
        <taxon>Ascomycota</taxon>
        <taxon>Saccharomycotina</taxon>
        <taxon>Pichiomycetes</taxon>
        <taxon>Debaryomycetaceae</taxon>
        <taxon>Spathaspora</taxon>
    </lineage>
</organism>
<sequence>MSQKESFELTIKADSSMGDVKELMENVLDLGGTIIEQTPEHNSLEIRLPRGKINDLDVSHVEHLQYVDDSKGETTTW</sequence>
<proteinExistence type="predicted"/>
<evidence type="ECO:0000313" key="1">
    <source>
        <dbReference type="EMBL" id="KAG7666045.1"/>
    </source>
</evidence>
<dbReference type="RefSeq" id="XP_049266277.1">
    <property type="nucleotide sequence ID" value="XM_049408766.1"/>
</dbReference>
<accession>A0A8J5QWC9</accession>
<dbReference type="EMBL" id="JAGSYN010000044">
    <property type="protein sequence ID" value="KAG7666045.1"/>
    <property type="molecule type" value="Genomic_DNA"/>
</dbReference>
<comment type="caution">
    <text evidence="1">The sequence shown here is derived from an EMBL/GenBank/DDBJ whole genome shotgun (WGS) entry which is preliminary data.</text>
</comment>
<keyword evidence="2" id="KW-1185">Reference proteome</keyword>
<protein>
    <submittedName>
        <fullName evidence="1">Uncharacterized protein</fullName>
    </submittedName>
</protein>
<gene>
    <name evidence="1" type="ORF">J8A68_000475</name>
</gene>
<evidence type="ECO:0000313" key="2">
    <source>
        <dbReference type="Proteomes" id="UP000694255"/>
    </source>
</evidence>
<reference evidence="1 2" key="1">
    <citation type="journal article" date="2021" name="DNA Res.">
        <title>Genome analysis of Candida subhashii reveals its hybrid nature and dual mitochondrial genome conformations.</title>
        <authorList>
            <person name="Mixao V."/>
            <person name="Hegedusova E."/>
            <person name="Saus E."/>
            <person name="Pryszcz L.P."/>
            <person name="Cillingova A."/>
            <person name="Nosek J."/>
            <person name="Gabaldon T."/>
        </authorList>
    </citation>
    <scope>NUCLEOTIDE SEQUENCE [LARGE SCALE GENOMIC DNA]</scope>
    <source>
        <strain evidence="1 2">CBS 10753</strain>
    </source>
</reference>
<dbReference type="GeneID" id="73467276"/>